<dbReference type="InterPro" id="IPR016047">
    <property type="entry name" value="M23ase_b-sheet_dom"/>
</dbReference>
<evidence type="ECO:0000259" key="2">
    <source>
        <dbReference type="Pfam" id="PF01551"/>
    </source>
</evidence>
<feature type="domain" description="M23ase beta-sheet core" evidence="2">
    <location>
        <begin position="224"/>
        <end position="320"/>
    </location>
</feature>
<dbReference type="SUPFAM" id="SSF51261">
    <property type="entry name" value="Duplicated hybrid motif"/>
    <property type="match status" value="1"/>
</dbReference>
<dbReference type="Proteomes" id="UP000016412">
    <property type="component" value="Unassembled WGS sequence"/>
</dbReference>
<reference evidence="5 6" key="1">
    <citation type="submission" date="2013-08" db="EMBL/GenBank/DDBJ databases">
        <authorList>
            <person name="Durkin A.S."/>
            <person name="Haft D.R."/>
            <person name="McCorrison J."/>
            <person name="Torralba M."/>
            <person name="Gillis M."/>
            <person name="Haft D.H."/>
            <person name="Methe B."/>
            <person name="Sutton G."/>
            <person name="Nelson K.E."/>
        </authorList>
    </citation>
    <scope>NUCLEOTIDE SEQUENCE [LARGE SCALE GENOMIC DNA]</scope>
    <source>
        <strain evidence="4 6">ATCC 35536</strain>
        <strain evidence="3 5">VPI DR56BR1116</strain>
    </source>
</reference>
<dbReference type="PATRIC" id="fig|1125725.3.peg.762"/>
<dbReference type="Gene3D" id="2.70.70.10">
    <property type="entry name" value="Glucose Permease (Domain IIA)"/>
    <property type="match status" value="1"/>
</dbReference>
<dbReference type="Pfam" id="PF01476">
    <property type="entry name" value="LysM"/>
    <property type="match status" value="1"/>
</dbReference>
<dbReference type="STRING" id="1125725.HMPREF1325_1951"/>
<feature type="domain" description="LysM" evidence="1">
    <location>
        <begin position="97"/>
        <end position="136"/>
    </location>
</feature>
<name>U1GXI1_TRESO</name>
<dbReference type="EMBL" id="AVQI01000016">
    <property type="protein sequence ID" value="ERK04741.1"/>
    <property type="molecule type" value="Genomic_DNA"/>
</dbReference>
<evidence type="ECO:0000313" key="4">
    <source>
        <dbReference type="EMBL" id="ERK04741.1"/>
    </source>
</evidence>
<organism evidence="3 5">
    <name type="scientific">Treponema socranskii subsp. socranskii VPI DR56BR1116 = ATCC 35536</name>
    <dbReference type="NCBI Taxonomy" id="1125725"/>
    <lineage>
        <taxon>Bacteria</taxon>
        <taxon>Pseudomonadati</taxon>
        <taxon>Spirochaetota</taxon>
        <taxon>Spirochaetia</taxon>
        <taxon>Spirochaetales</taxon>
        <taxon>Treponemataceae</taxon>
        <taxon>Treponema</taxon>
    </lineage>
</organism>
<dbReference type="PANTHER" id="PTHR21666:SF290">
    <property type="entry name" value="PEPTIDASE M23 DOMAIN PROTEIN"/>
    <property type="match status" value="1"/>
</dbReference>
<dbReference type="EMBL" id="AUZJ01000014">
    <property type="protein sequence ID" value="ERF61264.1"/>
    <property type="molecule type" value="Genomic_DNA"/>
</dbReference>
<dbReference type="GO" id="GO:0004222">
    <property type="term" value="F:metalloendopeptidase activity"/>
    <property type="evidence" value="ECO:0007669"/>
    <property type="project" value="TreeGrafter"/>
</dbReference>
<evidence type="ECO:0000313" key="6">
    <source>
        <dbReference type="Proteomes" id="UP000016646"/>
    </source>
</evidence>
<protein>
    <submittedName>
        <fullName evidence="3">Peptidase, M23 family</fullName>
    </submittedName>
</protein>
<sequence>MQKLRRFFFTAAVIAFFFIPLRKVSAEQNAAHPSTLSNSASAQNGITLYTEKLPRIPRLSSRDDVFKQYGADVEENYKRSASGKAKHVQFYAYTPTADDTLFTVAAACSIPYETIATVNGIANIGDIAEGKTIILPTDAGLFVPETPKSSIEILIEKKYFSIMENLPKAWYSIDGRRFYFLHGERFGSTERAYFLDADFKMPLDASWLSSAYGMRMSPLSGEMRFHRGIDLAAPEGSPVYACKSGSVIRCTKGDPIYGNYVVLKHDKGMTSIYAHLSEIDVREGDIVIGRARIGLVGKTGAATGPHLHFEIRVNGVSTDPRGLLPDYGDRQGR</sequence>
<evidence type="ECO:0000313" key="5">
    <source>
        <dbReference type="Proteomes" id="UP000016412"/>
    </source>
</evidence>
<dbReference type="PANTHER" id="PTHR21666">
    <property type="entry name" value="PEPTIDASE-RELATED"/>
    <property type="match status" value="1"/>
</dbReference>
<dbReference type="RefSeq" id="WP_021329808.1">
    <property type="nucleotide sequence ID" value="NZ_AUZJ01000014.1"/>
</dbReference>
<dbReference type="eggNOG" id="COG0739">
    <property type="taxonomic scope" value="Bacteria"/>
</dbReference>
<proteinExistence type="predicted"/>
<accession>U1GXI1</accession>
<dbReference type="InterPro" id="IPR011055">
    <property type="entry name" value="Dup_hybrid_motif"/>
</dbReference>
<dbReference type="OrthoDB" id="305469at2"/>
<evidence type="ECO:0000313" key="3">
    <source>
        <dbReference type="EMBL" id="ERF61264.1"/>
    </source>
</evidence>
<dbReference type="Proteomes" id="UP000016646">
    <property type="component" value="Unassembled WGS sequence"/>
</dbReference>
<dbReference type="Pfam" id="PF01551">
    <property type="entry name" value="Peptidase_M23"/>
    <property type="match status" value="1"/>
</dbReference>
<evidence type="ECO:0000259" key="1">
    <source>
        <dbReference type="Pfam" id="PF01476"/>
    </source>
</evidence>
<keyword evidence="6" id="KW-1185">Reference proteome</keyword>
<comment type="caution">
    <text evidence="3">The sequence shown here is derived from an EMBL/GenBank/DDBJ whole genome shotgun (WGS) entry which is preliminary data.</text>
</comment>
<dbReference type="InterPro" id="IPR018392">
    <property type="entry name" value="LysM"/>
</dbReference>
<dbReference type="InterPro" id="IPR050570">
    <property type="entry name" value="Cell_wall_metabolism_enzyme"/>
</dbReference>
<gene>
    <name evidence="4" type="ORF">HMPREF0860_1329</name>
    <name evidence="3" type="ORF">HMPREF1325_1951</name>
</gene>
<dbReference type="CDD" id="cd12797">
    <property type="entry name" value="M23_peptidase"/>
    <property type="match status" value="1"/>
</dbReference>
<dbReference type="AlphaFoldDB" id="U1GXI1"/>